<accession>A0A1Y0T0X8</accession>
<gene>
    <name evidence="1" type="ORF">SKUL_69</name>
</gene>
<dbReference type="Proteomes" id="UP000221845">
    <property type="component" value="Segment"/>
</dbReference>
<evidence type="ECO:0000313" key="2">
    <source>
        <dbReference type="Proteomes" id="UP000221845"/>
    </source>
</evidence>
<evidence type="ECO:0000313" key="1">
    <source>
        <dbReference type="EMBL" id="ARV77168.1"/>
    </source>
</evidence>
<reference evidence="1 2" key="1">
    <citation type="submission" date="2017-05" db="EMBL/GenBank/DDBJ databases">
        <authorList>
            <person name="Song R."/>
            <person name="Chenine A.L."/>
            <person name="Ruprecht R.M."/>
        </authorList>
    </citation>
    <scope>NUCLEOTIDE SEQUENCE [LARGE SCALE GENOMIC DNA]</scope>
</reference>
<dbReference type="EMBL" id="MF042361">
    <property type="protein sequence ID" value="ARV77168.1"/>
    <property type="molecule type" value="Genomic_DNA"/>
</dbReference>
<name>A0A1Y0T0X8_9CAUD</name>
<keyword evidence="2" id="KW-1185">Reference proteome</keyword>
<proteinExistence type="predicted"/>
<organism evidence="1 2">
    <name type="scientific">Pseudomonas phage Skulduggery</name>
    <dbReference type="NCBI Taxonomy" id="2006671"/>
    <lineage>
        <taxon>Viruses</taxon>
        <taxon>Duplodnaviria</taxon>
        <taxon>Heunggongvirae</taxon>
        <taxon>Uroviricota</taxon>
        <taxon>Caudoviricetes</taxon>
        <taxon>Skulduggeryvirus</taxon>
        <taxon>Skulduggeryvirus skulduggery</taxon>
    </lineage>
</organism>
<sequence length="139" mass="15454">MSRQAIDGMSRELALRLLLGSGSELVNARKELRALLDAPVFEPLEIGYFEHQQSVNFEFCPVDTRLIWTLPSDQRHIIPQHFKVFIHAEQQWHGKPAAQPHGEPEPDQCPACEGTGHAHINGMPVPGTCDHCKGTGRDG</sequence>
<protein>
    <submittedName>
        <fullName evidence="1">Uncharacterized protein</fullName>
    </submittedName>
</protein>